<name>A0ABT3NH49_9GAMM</name>
<gene>
    <name evidence="2" type="ORF">OKC24_06825</name>
</gene>
<evidence type="ECO:0000313" key="2">
    <source>
        <dbReference type="EMBL" id="MCW8038875.1"/>
    </source>
</evidence>
<evidence type="ECO:0000313" key="3">
    <source>
        <dbReference type="Proteomes" id="UP001209682"/>
    </source>
</evidence>
<feature type="region of interest" description="Disordered" evidence="1">
    <location>
        <begin position="1"/>
        <end position="22"/>
    </location>
</feature>
<accession>A0ABT3NH49</accession>
<evidence type="ECO:0000256" key="1">
    <source>
        <dbReference type="SAM" id="MobiDB-lite"/>
    </source>
</evidence>
<keyword evidence="3" id="KW-1185">Reference proteome</keyword>
<evidence type="ECO:0008006" key="4">
    <source>
        <dbReference type="Google" id="ProtNLM"/>
    </source>
</evidence>
<reference evidence="2 3" key="1">
    <citation type="submission" date="2022-11" db="EMBL/GenBank/DDBJ databases">
        <title>Acinetobacter entericus sp. nov., isolated from the gut of the plastic-eating larvae of the Coleoptera insect Zophobas atratus.</title>
        <authorList>
            <person name="Dong X."/>
            <person name="Yang Y."/>
        </authorList>
    </citation>
    <scope>NUCLEOTIDE SEQUENCE [LARGE SCALE GENOMIC DNA]</scope>
    <source>
        <strain evidence="2 3">BIT-DXN8</strain>
    </source>
</reference>
<dbReference type="RefSeq" id="WP_265464897.1">
    <property type="nucleotide sequence ID" value="NZ_JAPEQW010000006.1"/>
</dbReference>
<organism evidence="2 3">
    <name type="scientific">Acinetobacter entericus</name>
    <dbReference type="NCBI Taxonomy" id="2989714"/>
    <lineage>
        <taxon>Bacteria</taxon>
        <taxon>Pseudomonadati</taxon>
        <taxon>Pseudomonadota</taxon>
        <taxon>Gammaproteobacteria</taxon>
        <taxon>Moraxellales</taxon>
        <taxon>Moraxellaceae</taxon>
        <taxon>Acinetobacter</taxon>
    </lineage>
</organism>
<dbReference type="Proteomes" id="UP001209682">
    <property type="component" value="Unassembled WGS sequence"/>
</dbReference>
<dbReference type="EMBL" id="JAPEQW010000006">
    <property type="protein sequence ID" value="MCW8038875.1"/>
    <property type="molecule type" value="Genomic_DNA"/>
</dbReference>
<protein>
    <recommendedName>
        <fullName evidence="4">SH3 domain-containing protein</fullName>
    </recommendedName>
</protein>
<comment type="caution">
    <text evidence="2">The sequence shown here is derived from an EMBL/GenBank/DDBJ whole genome shotgun (WGS) entry which is preliminary data.</text>
</comment>
<dbReference type="Gene3D" id="2.30.30.40">
    <property type="entry name" value="SH3 Domains"/>
    <property type="match status" value="1"/>
</dbReference>
<proteinExistence type="predicted"/>
<sequence length="415" mass="45801">MTNKFCDDALNEENSSDDRTELDKNLETPMALGDTLSDFRIAQQKSVGSIIGKSLESQLRLRDTLSAFHAAQQKSIGSIIGKSLESQLRLGDTLSAFRAAQQKSFGSIIGKSLESQLRLGDTLSAFRAAQQKSFGSIIGKSLESQLRLGDTLSAFRAAQQKSFGSIIGKSLESQLRLGDTLSAFRAAQQKSFGSIIGKSLESQLRLGDILSAFRAAQQNNISSVLNQNLIDYFSAQLIIQNLESSSDQNSKNSDDLAVSSPNTSEEKNYASTLIHILFWIFLSITSSPIFKKWPVDALFDLSIAFVFEYALKPLADEAIKNDSEKDKCDTKTSTDISNQETLNTFLSNKRVITATLNFFELPKKKSSIIENLPPGTLLTVIPDKNIHKSWLKVKVTLDQSEVEGYVLRRYTSPIK</sequence>